<keyword evidence="3" id="KW-1185">Reference proteome</keyword>
<dbReference type="SUPFAM" id="SSF69318">
    <property type="entry name" value="Integrin alpha N-terminal domain"/>
    <property type="match status" value="1"/>
</dbReference>
<comment type="caution">
    <text evidence="2">The sequence shown here is derived from an EMBL/GenBank/DDBJ whole genome shotgun (WGS) entry which is preliminary data.</text>
</comment>
<dbReference type="Pfam" id="PF13517">
    <property type="entry name" value="FG-GAP_3"/>
    <property type="match status" value="3"/>
</dbReference>
<organism evidence="2 3">
    <name type="scientific">Pelagicoccus enzymogenes</name>
    <dbReference type="NCBI Taxonomy" id="2773457"/>
    <lineage>
        <taxon>Bacteria</taxon>
        <taxon>Pseudomonadati</taxon>
        <taxon>Verrucomicrobiota</taxon>
        <taxon>Opitutia</taxon>
        <taxon>Puniceicoccales</taxon>
        <taxon>Pelagicoccaceae</taxon>
        <taxon>Pelagicoccus</taxon>
    </lineage>
</organism>
<dbReference type="Proteomes" id="UP000622317">
    <property type="component" value="Unassembled WGS sequence"/>
</dbReference>
<dbReference type="PANTHER" id="PTHR46580:SF4">
    <property type="entry name" value="ATP_GTP-BINDING PROTEIN"/>
    <property type="match status" value="1"/>
</dbReference>
<dbReference type="Gene3D" id="2.130.10.130">
    <property type="entry name" value="Integrin alpha, N-terminal"/>
    <property type="match status" value="2"/>
</dbReference>
<evidence type="ECO:0000256" key="1">
    <source>
        <dbReference type="ARBA" id="ARBA00022729"/>
    </source>
</evidence>
<dbReference type="PANTHER" id="PTHR46580">
    <property type="entry name" value="SENSOR KINASE-RELATED"/>
    <property type="match status" value="1"/>
</dbReference>
<gene>
    <name evidence="2" type="ORF">IEN85_11410</name>
</gene>
<accession>A0A927F856</accession>
<evidence type="ECO:0000313" key="3">
    <source>
        <dbReference type="Proteomes" id="UP000622317"/>
    </source>
</evidence>
<dbReference type="InterPro" id="IPR013517">
    <property type="entry name" value="FG-GAP"/>
</dbReference>
<dbReference type="AlphaFoldDB" id="A0A927F856"/>
<evidence type="ECO:0000313" key="2">
    <source>
        <dbReference type="EMBL" id="MBD5780099.1"/>
    </source>
</evidence>
<proteinExistence type="predicted"/>
<reference evidence="2" key="1">
    <citation type="submission" date="2020-09" db="EMBL/GenBank/DDBJ databases">
        <title>Pelagicoccus enzymogenes sp. nov. with an EPS production, isolated from marine sediment.</title>
        <authorList>
            <person name="Feng X."/>
        </authorList>
    </citation>
    <scope>NUCLEOTIDE SEQUENCE</scope>
    <source>
        <strain evidence="2">NFK12</strain>
    </source>
</reference>
<keyword evidence="1" id="KW-0732">Signal</keyword>
<name>A0A927F856_9BACT</name>
<sequence>MLRVLWFSLFAFGESVASGSELVPRKVELANAERPWVTDLTVADVDGDGHVDVVYCEGQANFVGILRGEGTGLFSRLDKVEGVEGPAHVEAVDIDKDGDLDLLIACMGWIFPNNDKIGSVLVLENLGDGEFAKRVLLEGVSRVTDVQAGDVDGDGRLDLAIAQFGYHEGEARLMRNLGNWNFSSEILTKQAGAIHSPIADIDGDGDLDVVTLVSQHWEEVQVYVNEGGAMQQNIIFASPNEDYGSSGIAIHDLDQDGDLDILYANGDGFDYAIPGSRPWHGVQWLENLGAGSFGYRRIGDFAGAYSPVALDVDGDGDLDVVASSCFNDWTQPDSYSLALFENDGAQNFSAKPLAATPTHIVDVEVCDLDGDGSYELVTGGFHAYPPWDHVSAITVWKWENTGEASE</sequence>
<dbReference type="EMBL" id="JACYFG010000032">
    <property type="protein sequence ID" value="MBD5780099.1"/>
    <property type="molecule type" value="Genomic_DNA"/>
</dbReference>
<dbReference type="RefSeq" id="WP_191617217.1">
    <property type="nucleotide sequence ID" value="NZ_JACYFG010000032.1"/>
</dbReference>
<protein>
    <submittedName>
        <fullName evidence="2">VCBS repeat-containing protein</fullName>
    </submittedName>
</protein>
<dbReference type="InterPro" id="IPR028994">
    <property type="entry name" value="Integrin_alpha_N"/>
</dbReference>